<proteinExistence type="predicted"/>
<feature type="compositionally biased region" description="Basic residues" evidence="1">
    <location>
        <begin position="71"/>
        <end position="83"/>
    </location>
</feature>
<organism evidence="2 3">
    <name type="scientific">Plicaturopsis crispa FD-325 SS-3</name>
    <dbReference type="NCBI Taxonomy" id="944288"/>
    <lineage>
        <taxon>Eukaryota</taxon>
        <taxon>Fungi</taxon>
        <taxon>Dikarya</taxon>
        <taxon>Basidiomycota</taxon>
        <taxon>Agaricomycotina</taxon>
        <taxon>Agaricomycetes</taxon>
        <taxon>Agaricomycetidae</taxon>
        <taxon>Amylocorticiales</taxon>
        <taxon>Amylocorticiaceae</taxon>
        <taxon>Plicatura</taxon>
        <taxon>Plicaturopsis crispa</taxon>
    </lineage>
</organism>
<feature type="region of interest" description="Disordered" evidence="1">
    <location>
        <begin position="128"/>
        <end position="293"/>
    </location>
</feature>
<protein>
    <submittedName>
        <fullName evidence="2">Unplaced genomic scaffold PLICRscaffold_26, whole genome shotgun sequence</fullName>
    </submittedName>
</protein>
<sequence length="374" mass="42076">MARRLARACETTTTERDAGWRLVSSLRTLPPPPFLPRSCAHAPRQPPPANDHAPAISRAVGPRTPHDDRTRRQRASRRRRRFQKAALHDPMPAVSRALCAHARETTTTKRDASRRLVLIASPTAFPAAVLPARTRPNRQPQHTTTGAPSRTRREPAHARRRRRNETPAGVSSSSRHSTRRRRRLPSRRAGARIPPHDHPQRTTTGPPSRARCEHARRKRRNETPAGVSSSLFPEGRPQCAITGPPSRALCTHAHGTTTPPPYAHVHGRTISRTRSRRRRRNETPTGVSSPSFPAAALSRDFTQTAPLRAQPRAVSRTLCTRPRETTTERDASRCLVSVDFHVPNHLPSFFLDFFSRIRDLGSRARSARSIFFFW</sequence>
<feature type="region of interest" description="Disordered" evidence="1">
    <location>
        <begin position="34"/>
        <end position="90"/>
    </location>
</feature>
<evidence type="ECO:0000313" key="3">
    <source>
        <dbReference type="Proteomes" id="UP000053263"/>
    </source>
</evidence>
<feature type="compositionally biased region" description="Basic residues" evidence="1">
    <location>
        <begin position="176"/>
        <end position="190"/>
    </location>
</feature>
<dbReference type="AlphaFoldDB" id="A0A0C9SK75"/>
<feature type="compositionally biased region" description="Polar residues" evidence="1">
    <location>
        <begin position="137"/>
        <end position="148"/>
    </location>
</feature>
<evidence type="ECO:0000256" key="1">
    <source>
        <dbReference type="SAM" id="MobiDB-lite"/>
    </source>
</evidence>
<feature type="compositionally biased region" description="Basic residues" evidence="1">
    <location>
        <begin position="265"/>
        <end position="280"/>
    </location>
</feature>
<reference evidence="2 3" key="1">
    <citation type="submission" date="2014-06" db="EMBL/GenBank/DDBJ databases">
        <title>Evolutionary Origins and Diversification of the Mycorrhizal Mutualists.</title>
        <authorList>
            <consortium name="DOE Joint Genome Institute"/>
            <consortium name="Mycorrhizal Genomics Consortium"/>
            <person name="Kohler A."/>
            <person name="Kuo A."/>
            <person name="Nagy L.G."/>
            <person name="Floudas D."/>
            <person name="Copeland A."/>
            <person name="Barry K.W."/>
            <person name="Cichocki N."/>
            <person name="Veneault-Fourrey C."/>
            <person name="LaButti K."/>
            <person name="Lindquist E.A."/>
            <person name="Lipzen A."/>
            <person name="Lundell T."/>
            <person name="Morin E."/>
            <person name="Murat C."/>
            <person name="Riley R."/>
            <person name="Ohm R."/>
            <person name="Sun H."/>
            <person name="Tunlid A."/>
            <person name="Henrissat B."/>
            <person name="Grigoriev I.V."/>
            <person name="Hibbett D.S."/>
            <person name="Martin F."/>
        </authorList>
    </citation>
    <scope>NUCLEOTIDE SEQUENCE [LARGE SCALE GENOMIC DNA]</scope>
    <source>
        <strain evidence="2 3">FD-325 SS-3</strain>
    </source>
</reference>
<dbReference type="Proteomes" id="UP000053263">
    <property type="component" value="Unassembled WGS sequence"/>
</dbReference>
<dbReference type="EMBL" id="KN832579">
    <property type="protein sequence ID" value="KII83246.1"/>
    <property type="molecule type" value="Genomic_DNA"/>
</dbReference>
<evidence type="ECO:0000313" key="2">
    <source>
        <dbReference type="EMBL" id="KII83246.1"/>
    </source>
</evidence>
<keyword evidence="3" id="KW-1185">Reference proteome</keyword>
<gene>
    <name evidence="2" type="ORF">PLICRDRAFT_452766</name>
</gene>
<accession>A0A0C9SK75</accession>
<dbReference type="HOGENOM" id="CLU_739918_0_0_1"/>
<name>A0A0C9SK75_PLICR</name>